<dbReference type="CDD" id="cd05300">
    <property type="entry name" value="2-Hacid_dh_1"/>
    <property type="match status" value="1"/>
</dbReference>
<dbReference type="GO" id="GO:0051287">
    <property type="term" value="F:NAD binding"/>
    <property type="evidence" value="ECO:0007669"/>
    <property type="project" value="InterPro"/>
</dbReference>
<keyword evidence="5" id="KW-1185">Reference proteome</keyword>
<accession>A0A1V2H2F7</accession>
<dbReference type="PANTHER" id="PTHR43333:SF1">
    <property type="entry name" value="D-ISOMER SPECIFIC 2-HYDROXYACID DEHYDROGENASE NAD-BINDING DOMAIN-CONTAINING PROTEIN"/>
    <property type="match status" value="1"/>
</dbReference>
<comment type="caution">
    <text evidence="4">The sequence shown here is derived from an EMBL/GenBank/DDBJ whole genome shotgun (WGS) entry which is preliminary data.</text>
</comment>
<dbReference type="AlphaFoldDB" id="A0A1V2H2F7"/>
<evidence type="ECO:0000256" key="2">
    <source>
        <dbReference type="ARBA" id="ARBA00023027"/>
    </source>
</evidence>
<feature type="domain" description="D-isomer specific 2-hydroxyacid dehydrogenase NAD-binding" evidence="3">
    <location>
        <begin position="122"/>
        <end position="295"/>
    </location>
</feature>
<dbReference type="RefSeq" id="WP_076958380.1">
    <property type="nucleotide sequence ID" value="NZ_MLCO01000167.1"/>
</dbReference>
<dbReference type="Pfam" id="PF02826">
    <property type="entry name" value="2-Hacid_dh_C"/>
    <property type="match status" value="1"/>
</dbReference>
<organism evidence="4 5">
    <name type="scientific">Teichococcus deserti</name>
    <dbReference type="NCBI Taxonomy" id="1817963"/>
    <lineage>
        <taxon>Bacteria</taxon>
        <taxon>Pseudomonadati</taxon>
        <taxon>Pseudomonadota</taxon>
        <taxon>Alphaproteobacteria</taxon>
        <taxon>Acetobacterales</taxon>
        <taxon>Roseomonadaceae</taxon>
        <taxon>Roseomonas</taxon>
    </lineage>
</organism>
<dbReference type="SUPFAM" id="SSF52283">
    <property type="entry name" value="Formate/glycerate dehydrogenase catalytic domain-like"/>
    <property type="match status" value="1"/>
</dbReference>
<dbReference type="EMBL" id="MLCO01000167">
    <property type="protein sequence ID" value="ONG51344.1"/>
    <property type="molecule type" value="Genomic_DNA"/>
</dbReference>
<evidence type="ECO:0000313" key="5">
    <source>
        <dbReference type="Proteomes" id="UP000188879"/>
    </source>
</evidence>
<keyword evidence="1" id="KW-0560">Oxidoreductase</keyword>
<proteinExistence type="predicted"/>
<dbReference type="Proteomes" id="UP000188879">
    <property type="component" value="Unassembled WGS sequence"/>
</dbReference>
<dbReference type="GO" id="GO:0016491">
    <property type="term" value="F:oxidoreductase activity"/>
    <property type="evidence" value="ECO:0007669"/>
    <property type="project" value="UniProtKB-KW"/>
</dbReference>
<protein>
    <submittedName>
        <fullName evidence="4">Hydroxyacid dehydrogenase</fullName>
    </submittedName>
</protein>
<dbReference type="SUPFAM" id="SSF51735">
    <property type="entry name" value="NAD(P)-binding Rossmann-fold domains"/>
    <property type="match status" value="1"/>
</dbReference>
<gene>
    <name evidence="4" type="ORF">BKE38_16260</name>
</gene>
<dbReference type="InterPro" id="IPR006140">
    <property type="entry name" value="D-isomer_DH_NAD-bd"/>
</dbReference>
<sequence>MRIHVQNPAGETVFPITPAQWQAAIARSPDMADLQVSFAHDEAGYAAAMQEAELVVTWTREVLARFGQGQLKAGRDFAPKLKTIFCTSAGLDRLAPFAWLPDDVALLNNRGAHANKAGEFGIMALLMLANHIPHFAERQREGAWSPRFASVLAGRTVVVVGLGSLGGAVAGRAKQFGMKVIGVRHTAAPHESCDEVVAQSDIDTVLPRADYLVLACPLTPQTQGLMDARRFGLLRQGARLVNMGRGGLWDQEALCDALDAGRLGGVVTDVTTPEPLPKDHRLWRTPGLFITPHMSSDDPETYNDNSLDILFANLRATRAGKPMPNRVLPEKGY</sequence>
<evidence type="ECO:0000256" key="1">
    <source>
        <dbReference type="ARBA" id="ARBA00023002"/>
    </source>
</evidence>
<dbReference type="PANTHER" id="PTHR43333">
    <property type="entry name" value="2-HACID_DH_C DOMAIN-CONTAINING PROTEIN"/>
    <property type="match status" value="1"/>
</dbReference>
<evidence type="ECO:0000313" key="4">
    <source>
        <dbReference type="EMBL" id="ONG51344.1"/>
    </source>
</evidence>
<dbReference type="Gene3D" id="3.40.50.720">
    <property type="entry name" value="NAD(P)-binding Rossmann-like Domain"/>
    <property type="match status" value="2"/>
</dbReference>
<name>A0A1V2H2F7_9PROT</name>
<evidence type="ECO:0000259" key="3">
    <source>
        <dbReference type="Pfam" id="PF02826"/>
    </source>
</evidence>
<dbReference type="InterPro" id="IPR036291">
    <property type="entry name" value="NAD(P)-bd_dom_sf"/>
</dbReference>
<dbReference type="OrthoDB" id="9793626at2"/>
<reference evidence="4 5" key="1">
    <citation type="submission" date="2016-10" db="EMBL/GenBank/DDBJ databases">
        <title>Draft Genome sequence of Roseomonas sp. strain M3.</title>
        <authorList>
            <person name="Subhash Y."/>
            <person name="Lee S."/>
        </authorList>
    </citation>
    <scope>NUCLEOTIDE SEQUENCE [LARGE SCALE GENOMIC DNA]</scope>
    <source>
        <strain evidence="4 5">M3</strain>
    </source>
</reference>
<keyword evidence="2" id="KW-0520">NAD</keyword>